<dbReference type="SUPFAM" id="SSF47616">
    <property type="entry name" value="GST C-terminal domain-like"/>
    <property type="match status" value="1"/>
</dbReference>
<protein>
    <recommendedName>
        <fullName evidence="1">Glutathione S-transferase</fullName>
        <ecNumber evidence="1">2.5.1.18</ecNumber>
    </recommendedName>
</protein>
<dbReference type="InterPro" id="IPR036249">
    <property type="entry name" value="Thioredoxin-like_sf"/>
</dbReference>
<dbReference type="GO" id="GO:0006749">
    <property type="term" value="P:glutathione metabolic process"/>
    <property type="evidence" value="ECO:0007669"/>
    <property type="project" value="TreeGrafter"/>
</dbReference>
<keyword evidence="4" id="KW-1185">Reference proteome</keyword>
<dbReference type="PROSITE" id="PS50404">
    <property type="entry name" value="GST_NTER"/>
    <property type="match status" value="1"/>
</dbReference>
<dbReference type="PANTHER" id="PTHR11260">
    <property type="entry name" value="GLUTATHIONE S-TRANSFERASE, GST, SUPERFAMILY, GST DOMAIN CONTAINING"/>
    <property type="match status" value="1"/>
</dbReference>
<dbReference type="Proteomes" id="UP000298416">
    <property type="component" value="Unassembled WGS sequence"/>
</dbReference>
<dbReference type="Pfam" id="PF02798">
    <property type="entry name" value="GST_N"/>
    <property type="match status" value="1"/>
</dbReference>
<dbReference type="InterPro" id="IPR036282">
    <property type="entry name" value="Glutathione-S-Trfase_C_sf"/>
</dbReference>
<dbReference type="EMBL" id="PNBA02000001">
    <property type="protein sequence ID" value="KAG6437996.1"/>
    <property type="molecule type" value="Genomic_DNA"/>
</dbReference>
<name>A0A8X9AE58_SALSN</name>
<dbReference type="SUPFAM" id="SSF52833">
    <property type="entry name" value="Thioredoxin-like"/>
    <property type="match status" value="1"/>
</dbReference>
<comment type="function">
    <text evidence="1">Is involved in the conjugation of reduced glutathione to a wide number of exogenous and endogenous hydrophobic electrophiles.</text>
</comment>
<evidence type="ECO:0000313" key="4">
    <source>
        <dbReference type="Proteomes" id="UP000298416"/>
    </source>
</evidence>
<sequence>MFASMFGMRARIALAAKGVVYEYREQDLRNKSQLLLQSNPIHKQIPVLIHNARFWAHYIDKKSCMVVEGRCGVREGKKELVEILMQLESQLGEEAFFGGKRLGFLDMALVM</sequence>
<dbReference type="AlphaFoldDB" id="A0A8X9AE58"/>
<accession>A0A8X9AE58</accession>
<comment type="caution">
    <text evidence="3">The sequence shown here is derived from an EMBL/GenBank/DDBJ whole genome shotgun (WGS) entry which is preliminary data.</text>
</comment>
<dbReference type="InterPro" id="IPR004045">
    <property type="entry name" value="Glutathione_S-Trfase_N"/>
</dbReference>
<dbReference type="EC" id="2.5.1.18" evidence="1"/>
<organism evidence="3">
    <name type="scientific">Salvia splendens</name>
    <name type="common">Scarlet sage</name>
    <dbReference type="NCBI Taxonomy" id="180675"/>
    <lineage>
        <taxon>Eukaryota</taxon>
        <taxon>Viridiplantae</taxon>
        <taxon>Streptophyta</taxon>
        <taxon>Embryophyta</taxon>
        <taxon>Tracheophyta</taxon>
        <taxon>Spermatophyta</taxon>
        <taxon>Magnoliopsida</taxon>
        <taxon>eudicotyledons</taxon>
        <taxon>Gunneridae</taxon>
        <taxon>Pentapetalae</taxon>
        <taxon>asterids</taxon>
        <taxon>lamiids</taxon>
        <taxon>Lamiales</taxon>
        <taxon>Lamiaceae</taxon>
        <taxon>Nepetoideae</taxon>
        <taxon>Mentheae</taxon>
        <taxon>Salviinae</taxon>
        <taxon>Salvia</taxon>
        <taxon>Salvia subgen. Calosphace</taxon>
        <taxon>core Calosphace</taxon>
    </lineage>
</organism>
<comment type="subcellular location">
    <subcellularLocation>
        <location evidence="1">Cytoplasm</location>
        <location evidence="1">Cytosol</location>
    </subcellularLocation>
</comment>
<dbReference type="GO" id="GO:0005829">
    <property type="term" value="C:cytosol"/>
    <property type="evidence" value="ECO:0007669"/>
    <property type="project" value="UniProtKB-SubCell"/>
</dbReference>
<dbReference type="Gene3D" id="3.40.30.10">
    <property type="entry name" value="Glutaredoxin"/>
    <property type="match status" value="1"/>
</dbReference>
<evidence type="ECO:0000313" key="3">
    <source>
        <dbReference type="EMBL" id="KAG6437996.1"/>
    </source>
</evidence>
<reference evidence="3" key="1">
    <citation type="submission" date="2018-01" db="EMBL/GenBank/DDBJ databases">
        <authorList>
            <person name="Mao J.F."/>
        </authorList>
    </citation>
    <scope>NUCLEOTIDE SEQUENCE</scope>
    <source>
        <strain evidence="3">Huo1</strain>
        <tissue evidence="3">Leaf</tissue>
    </source>
</reference>
<reference evidence="3" key="2">
    <citation type="submission" date="2020-08" db="EMBL/GenBank/DDBJ databases">
        <title>Plant Genome Project.</title>
        <authorList>
            <person name="Zhang R.-G."/>
        </authorList>
    </citation>
    <scope>NUCLEOTIDE SEQUENCE</scope>
    <source>
        <strain evidence="3">Huo1</strain>
        <tissue evidence="3">Leaf</tissue>
    </source>
</reference>
<dbReference type="GO" id="GO:0004364">
    <property type="term" value="F:glutathione transferase activity"/>
    <property type="evidence" value="ECO:0007669"/>
    <property type="project" value="UniProtKB-UniRule"/>
</dbReference>
<feature type="domain" description="GST N-terminal" evidence="2">
    <location>
        <begin position="1"/>
        <end position="95"/>
    </location>
</feature>
<evidence type="ECO:0000256" key="1">
    <source>
        <dbReference type="RuleBase" id="RU369102"/>
    </source>
</evidence>
<proteinExistence type="inferred from homology"/>
<dbReference type="PANTHER" id="PTHR11260:SF773">
    <property type="entry name" value="GLUTATHIONE S-TRANSFERASE U26"/>
    <property type="match status" value="1"/>
</dbReference>
<gene>
    <name evidence="3" type="ORF">SASPL_102929</name>
</gene>
<keyword evidence="1" id="KW-0808">Transferase</keyword>
<keyword evidence="1" id="KW-0963">Cytoplasm</keyword>
<comment type="catalytic activity">
    <reaction evidence="1">
        <text>RX + glutathione = an S-substituted glutathione + a halide anion + H(+)</text>
        <dbReference type="Rhea" id="RHEA:16437"/>
        <dbReference type="ChEBI" id="CHEBI:15378"/>
        <dbReference type="ChEBI" id="CHEBI:16042"/>
        <dbReference type="ChEBI" id="CHEBI:17792"/>
        <dbReference type="ChEBI" id="CHEBI:57925"/>
        <dbReference type="ChEBI" id="CHEBI:90779"/>
        <dbReference type="EC" id="2.5.1.18"/>
    </reaction>
</comment>
<dbReference type="Gene3D" id="1.20.1050.10">
    <property type="match status" value="1"/>
</dbReference>
<dbReference type="InterPro" id="IPR045073">
    <property type="entry name" value="Omega/Tau-like"/>
</dbReference>
<evidence type="ECO:0000259" key="2">
    <source>
        <dbReference type="PROSITE" id="PS50404"/>
    </source>
</evidence>
<comment type="similarity">
    <text evidence="1">Belongs to the GST superfamily.</text>
</comment>